<dbReference type="InterPro" id="IPR028160">
    <property type="entry name" value="Slx9-like"/>
</dbReference>
<keyword evidence="7" id="KW-1185">Reference proteome</keyword>
<comment type="caution">
    <text evidence="6">The sequence shown here is derived from an EMBL/GenBank/DDBJ whole genome shotgun (WGS) entry which is preliminary data.</text>
</comment>
<dbReference type="AlphaFoldDB" id="A0AAJ0DIF2"/>
<dbReference type="EMBL" id="JAWDJX010000031">
    <property type="protein sequence ID" value="KAK3050525.1"/>
    <property type="molecule type" value="Genomic_DNA"/>
</dbReference>
<dbReference type="GO" id="GO:0030686">
    <property type="term" value="C:90S preribosome"/>
    <property type="evidence" value="ECO:0007669"/>
    <property type="project" value="InterPro"/>
</dbReference>
<feature type="compositionally biased region" description="Acidic residues" evidence="5">
    <location>
        <begin position="93"/>
        <end position="106"/>
    </location>
</feature>
<dbReference type="GO" id="GO:0000462">
    <property type="term" value="P:maturation of SSU-rRNA from tricistronic rRNA transcript (SSU-rRNA, 5.8S rRNA, LSU-rRNA)"/>
    <property type="evidence" value="ECO:0007669"/>
    <property type="project" value="InterPro"/>
</dbReference>
<evidence type="ECO:0000256" key="1">
    <source>
        <dbReference type="ARBA" id="ARBA00004604"/>
    </source>
</evidence>
<dbReference type="GO" id="GO:0030688">
    <property type="term" value="C:preribosome, small subunit precursor"/>
    <property type="evidence" value="ECO:0007669"/>
    <property type="project" value="InterPro"/>
</dbReference>
<evidence type="ECO:0000256" key="2">
    <source>
        <dbReference type="ARBA" id="ARBA00011022"/>
    </source>
</evidence>
<gene>
    <name evidence="6" type="ORF">LTR09_008164</name>
</gene>
<comment type="subcellular location">
    <subcellularLocation>
        <location evidence="1">Nucleus</location>
        <location evidence="1">Nucleolus</location>
    </subcellularLocation>
</comment>
<sequence>MARPSIRSRASAAASTSTRTPLSTATSAITTAERPGTKKAKRTAKHEGLMTRVRSAGITKSSASSTKRRRPSKKLPAAENMAGDMLSALPDLGDGDDDDEWEGFTDDEVKGTGVAKRRRRRKVGGQGEGGIAAQQKIVMRSMPHRPGAMKRREKTKRGEVERFGRNLALLSAERSGGGEGKDGGSGDAAREGEGGGQGQKWAVLRRFIEGTLERDGTFGGS</sequence>
<evidence type="ECO:0000256" key="3">
    <source>
        <dbReference type="ARBA" id="ARBA00021321"/>
    </source>
</evidence>
<proteinExistence type="inferred from homology"/>
<feature type="region of interest" description="Disordered" evidence="5">
    <location>
        <begin position="1"/>
        <end position="201"/>
    </location>
</feature>
<protein>
    <recommendedName>
        <fullName evidence="3">Ribosome biogenesis protein SLX9</fullName>
    </recommendedName>
</protein>
<reference evidence="6" key="1">
    <citation type="submission" date="2023-04" db="EMBL/GenBank/DDBJ databases">
        <title>Black Yeasts Isolated from many extreme environments.</title>
        <authorList>
            <person name="Coleine C."/>
            <person name="Stajich J.E."/>
            <person name="Selbmann L."/>
        </authorList>
    </citation>
    <scope>NUCLEOTIDE SEQUENCE</scope>
    <source>
        <strain evidence="6">CCFEE 5312</strain>
    </source>
</reference>
<evidence type="ECO:0000256" key="4">
    <source>
        <dbReference type="ARBA" id="ARBA00023242"/>
    </source>
</evidence>
<dbReference type="GO" id="GO:0005730">
    <property type="term" value="C:nucleolus"/>
    <property type="evidence" value="ECO:0007669"/>
    <property type="project" value="UniProtKB-SubCell"/>
</dbReference>
<comment type="similarity">
    <text evidence="2">Belongs to the SLX9 family.</text>
</comment>
<feature type="compositionally biased region" description="Low complexity" evidence="5">
    <location>
        <begin position="1"/>
        <end position="28"/>
    </location>
</feature>
<accession>A0AAJ0DIF2</accession>
<organism evidence="6 7">
    <name type="scientific">Extremus antarcticus</name>
    <dbReference type="NCBI Taxonomy" id="702011"/>
    <lineage>
        <taxon>Eukaryota</taxon>
        <taxon>Fungi</taxon>
        <taxon>Dikarya</taxon>
        <taxon>Ascomycota</taxon>
        <taxon>Pezizomycotina</taxon>
        <taxon>Dothideomycetes</taxon>
        <taxon>Dothideomycetidae</taxon>
        <taxon>Mycosphaerellales</taxon>
        <taxon>Extremaceae</taxon>
        <taxon>Extremus</taxon>
    </lineage>
</organism>
<evidence type="ECO:0000256" key="5">
    <source>
        <dbReference type="SAM" id="MobiDB-lite"/>
    </source>
</evidence>
<evidence type="ECO:0000313" key="7">
    <source>
        <dbReference type="Proteomes" id="UP001271007"/>
    </source>
</evidence>
<dbReference type="Pfam" id="PF15341">
    <property type="entry name" value="SLX9"/>
    <property type="match status" value="1"/>
</dbReference>
<keyword evidence="4" id="KW-0539">Nucleus</keyword>
<name>A0AAJ0DIF2_9PEZI</name>
<evidence type="ECO:0000313" key="6">
    <source>
        <dbReference type="EMBL" id="KAK3050525.1"/>
    </source>
</evidence>
<feature type="compositionally biased region" description="Basic and acidic residues" evidence="5">
    <location>
        <begin position="179"/>
        <end position="193"/>
    </location>
</feature>
<dbReference type="Proteomes" id="UP001271007">
    <property type="component" value="Unassembled WGS sequence"/>
</dbReference>